<proteinExistence type="predicted"/>
<dbReference type="EMBL" id="BMAW01003165">
    <property type="protein sequence ID" value="GFS82133.1"/>
    <property type="molecule type" value="Genomic_DNA"/>
</dbReference>
<name>A0A8X6MX85_NEPPI</name>
<reference evidence="1" key="1">
    <citation type="submission" date="2020-08" db="EMBL/GenBank/DDBJ databases">
        <title>Multicomponent nature underlies the extraordinary mechanical properties of spider dragline silk.</title>
        <authorList>
            <person name="Kono N."/>
            <person name="Nakamura H."/>
            <person name="Mori M."/>
            <person name="Yoshida Y."/>
            <person name="Ohtoshi R."/>
            <person name="Malay A.D."/>
            <person name="Moran D.A.P."/>
            <person name="Tomita M."/>
            <person name="Numata K."/>
            <person name="Arakawa K."/>
        </authorList>
    </citation>
    <scope>NUCLEOTIDE SEQUENCE</scope>
</reference>
<keyword evidence="2" id="KW-1185">Reference proteome</keyword>
<dbReference type="AlphaFoldDB" id="A0A8X6MX85"/>
<dbReference type="Proteomes" id="UP000887013">
    <property type="component" value="Unassembled WGS sequence"/>
</dbReference>
<organism evidence="1 2">
    <name type="scientific">Nephila pilipes</name>
    <name type="common">Giant wood spider</name>
    <name type="synonym">Nephila maculata</name>
    <dbReference type="NCBI Taxonomy" id="299642"/>
    <lineage>
        <taxon>Eukaryota</taxon>
        <taxon>Metazoa</taxon>
        <taxon>Ecdysozoa</taxon>
        <taxon>Arthropoda</taxon>
        <taxon>Chelicerata</taxon>
        <taxon>Arachnida</taxon>
        <taxon>Araneae</taxon>
        <taxon>Araneomorphae</taxon>
        <taxon>Entelegynae</taxon>
        <taxon>Araneoidea</taxon>
        <taxon>Nephilidae</taxon>
        <taxon>Nephila</taxon>
    </lineage>
</organism>
<gene>
    <name evidence="1" type="ORF">NPIL_622971</name>
</gene>
<evidence type="ECO:0000313" key="1">
    <source>
        <dbReference type="EMBL" id="GFS82133.1"/>
    </source>
</evidence>
<evidence type="ECO:0000313" key="2">
    <source>
        <dbReference type="Proteomes" id="UP000887013"/>
    </source>
</evidence>
<accession>A0A8X6MX85</accession>
<comment type="caution">
    <text evidence="1">The sequence shown here is derived from an EMBL/GenBank/DDBJ whole genome shotgun (WGS) entry which is preliminary data.</text>
</comment>
<protein>
    <submittedName>
        <fullName evidence="1">Uncharacterized protein</fullName>
    </submittedName>
</protein>
<sequence length="92" mass="9872">MVRVTIRAEDVGLRSIGDLSPGLGGQRLSTSEEMEKIPSSDEVGVGAGDSVSTCFAFRLWLCGEKRYHFSGASIRVNACRLMGMAGRCSRTS</sequence>